<sequence length="285" mass="31385">MSDGTNDHCDNPDRPRTRPRPRTARDRHHDAQLLRDVAIINAQVRDRLGPLPAGGLPVHPKRKPNLPPPPSVTAACAIYPPEDDPMKLHHLAAAAILPMAVATAGCSKGIDAGGVKAQLNPHPQKRYEVIATSDAPGPWDSIAGYIYYDIINTKCVPMNSFLGQQDVPDTRIDIPMDRVDDHTWKGYFYRDALQDEDYFKLGVCHWDATGAGISAIAKGVGFNWTHTMDTLLRNGKQTSYFKKSVYGDASFMRDGAPTLTAEDSEVLQNPDAYFSVNILVREVAL</sequence>
<evidence type="ECO:0000313" key="3">
    <source>
        <dbReference type="Proteomes" id="UP001635788"/>
    </source>
</evidence>
<accession>A0ABW9KSN8</accession>
<organism evidence="2 3">
    <name type="scientific">Xanthomonas translucens pv. translucens</name>
    <dbReference type="NCBI Taxonomy" id="134875"/>
    <lineage>
        <taxon>Bacteria</taxon>
        <taxon>Pseudomonadati</taxon>
        <taxon>Pseudomonadota</taxon>
        <taxon>Gammaproteobacteria</taxon>
        <taxon>Lysobacterales</taxon>
        <taxon>Lysobacteraceae</taxon>
        <taxon>Xanthomonas</taxon>
        <taxon>Xanthomonas translucens group</taxon>
    </lineage>
</organism>
<name>A0ABW9KSN8_XANCT</name>
<comment type="caution">
    <text evidence="2">The sequence shown here is derived from an EMBL/GenBank/DDBJ whole genome shotgun (WGS) entry which is preliminary data.</text>
</comment>
<dbReference type="Proteomes" id="UP001635788">
    <property type="component" value="Unassembled WGS sequence"/>
</dbReference>
<keyword evidence="3" id="KW-1185">Reference proteome</keyword>
<evidence type="ECO:0000313" key="2">
    <source>
        <dbReference type="EMBL" id="MFN6506815.1"/>
    </source>
</evidence>
<protein>
    <submittedName>
        <fullName evidence="2">Uncharacterized protein</fullName>
    </submittedName>
</protein>
<gene>
    <name evidence="2" type="ORF">ACK3FC_06095</name>
</gene>
<reference evidence="2 3" key="1">
    <citation type="submission" date="2024-12" db="EMBL/GenBank/DDBJ databases">
        <authorList>
            <person name="Alaofin S."/>
            <person name="Velasco D."/>
            <person name="Li D."/>
            <person name="Baldwin T."/>
            <person name="Liu Z."/>
            <person name="Schachterle J.K."/>
        </authorList>
    </citation>
    <scope>NUCLEOTIDE SEQUENCE [LARGE SCALE GENOMIC DNA]</scope>
    <source>
        <strain evidence="2 3">B1</strain>
    </source>
</reference>
<dbReference type="RefSeq" id="WP_196484374.1">
    <property type="nucleotide sequence ID" value="NZ_CP064004.1"/>
</dbReference>
<evidence type="ECO:0000256" key="1">
    <source>
        <dbReference type="SAM" id="MobiDB-lite"/>
    </source>
</evidence>
<feature type="compositionally biased region" description="Basic and acidic residues" evidence="1">
    <location>
        <begin position="1"/>
        <end position="16"/>
    </location>
</feature>
<feature type="region of interest" description="Disordered" evidence="1">
    <location>
        <begin position="1"/>
        <end position="29"/>
    </location>
</feature>
<dbReference type="EMBL" id="JBKAMQ010000002">
    <property type="protein sequence ID" value="MFN6506815.1"/>
    <property type="molecule type" value="Genomic_DNA"/>
</dbReference>
<proteinExistence type="predicted"/>